<protein>
    <submittedName>
        <fullName evidence="1">Uncharacterized protein</fullName>
    </submittedName>
</protein>
<feature type="non-terminal residue" evidence="1">
    <location>
        <position position="1"/>
    </location>
</feature>
<dbReference type="Proteomes" id="UP000822688">
    <property type="component" value="Chromosome 8"/>
</dbReference>
<comment type="caution">
    <text evidence="1">The sequence shown here is derived from an EMBL/GenBank/DDBJ whole genome shotgun (WGS) entry which is preliminary data.</text>
</comment>
<dbReference type="EMBL" id="CM026429">
    <property type="protein sequence ID" value="KAG0563290.1"/>
    <property type="molecule type" value="Genomic_DNA"/>
</dbReference>
<reference evidence="1" key="1">
    <citation type="submission" date="2020-06" db="EMBL/GenBank/DDBJ databases">
        <title>WGS assembly of Ceratodon purpureus strain R40.</title>
        <authorList>
            <person name="Carey S.B."/>
            <person name="Jenkins J."/>
            <person name="Shu S."/>
            <person name="Lovell J.T."/>
            <person name="Sreedasyam A."/>
            <person name="Maumus F."/>
            <person name="Tiley G.P."/>
            <person name="Fernandez-Pozo N."/>
            <person name="Barry K."/>
            <person name="Chen C."/>
            <person name="Wang M."/>
            <person name="Lipzen A."/>
            <person name="Daum C."/>
            <person name="Saski C.A."/>
            <person name="Payton A.C."/>
            <person name="Mcbreen J.C."/>
            <person name="Conrad R.E."/>
            <person name="Kollar L.M."/>
            <person name="Olsson S."/>
            <person name="Huttunen S."/>
            <person name="Landis J.B."/>
            <person name="Wickett N.J."/>
            <person name="Johnson M.G."/>
            <person name="Rensing S.A."/>
            <person name="Grimwood J."/>
            <person name="Schmutz J."/>
            <person name="Mcdaniel S.F."/>
        </authorList>
    </citation>
    <scope>NUCLEOTIDE SEQUENCE</scope>
    <source>
        <strain evidence="1">R40</strain>
    </source>
</reference>
<gene>
    <name evidence="1" type="ORF">KC19_8G019100</name>
</gene>
<proteinExistence type="predicted"/>
<evidence type="ECO:0000313" key="1">
    <source>
        <dbReference type="EMBL" id="KAG0563290.1"/>
    </source>
</evidence>
<keyword evidence="2" id="KW-1185">Reference proteome</keyword>
<sequence>DGRIAGNLIQSSVTSDQHRSLKPSARRIIFADVESRSSTAGAAICSKSIHVDRLLVVDRFSLTCYNIPGRCVFSYAHMPFGAL</sequence>
<name>A0A8T0GW81_CERPU</name>
<accession>A0A8T0GW81</accession>
<evidence type="ECO:0000313" key="2">
    <source>
        <dbReference type="Proteomes" id="UP000822688"/>
    </source>
</evidence>
<dbReference type="AlphaFoldDB" id="A0A8T0GW81"/>
<organism evidence="1 2">
    <name type="scientific">Ceratodon purpureus</name>
    <name type="common">Fire moss</name>
    <name type="synonym">Dicranum purpureum</name>
    <dbReference type="NCBI Taxonomy" id="3225"/>
    <lineage>
        <taxon>Eukaryota</taxon>
        <taxon>Viridiplantae</taxon>
        <taxon>Streptophyta</taxon>
        <taxon>Embryophyta</taxon>
        <taxon>Bryophyta</taxon>
        <taxon>Bryophytina</taxon>
        <taxon>Bryopsida</taxon>
        <taxon>Dicranidae</taxon>
        <taxon>Pseudoditrichales</taxon>
        <taxon>Ditrichaceae</taxon>
        <taxon>Ceratodon</taxon>
    </lineage>
</organism>